<dbReference type="RefSeq" id="WP_099324603.1">
    <property type="nucleotide sequence ID" value="NZ_CP049055.1"/>
</dbReference>
<dbReference type="GO" id="GO:0016787">
    <property type="term" value="F:hydrolase activity"/>
    <property type="evidence" value="ECO:0007669"/>
    <property type="project" value="UniProtKB-KW"/>
</dbReference>
<evidence type="ECO:0000313" key="10">
    <source>
        <dbReference type="EMBL" id="SOH03839.1"/>
    </source>
</evidence>
<evidence type="ECO:0000313" key="12">
    <source>
        <dbReference type="Proteomes" id="UP000501926"/>
    </source>
</evidence>
<dbReference type="PANTHER" id="PTHR33653:SF1">
    <property type="entry name" value="RIBONUCLEASE VAPC2"/>
    <property type="match status" value="1"/>
</dbReference>
<evidence type="ECO:0000313" key="11">
    <source>
        <dbReference type="Proteomes" id="UP000221734"/>
    </source>
</evidence>
<keyword evidence="11" id="KW-1185">Reference proteome</keyword>
<evidence type="ECO:0000256" key="5">
    <source>
        <dbReference type="ARBA" id="ARBA00022801"/>
    </source>
</evidence>
<dbReference type="SUPFAM" id="SSF88723">
    <property type="entry name" value="PIN domain-like"/>
    <property type="match status" value="1"/>
</dbReference>
<dbReference type="EMBL" id="CP049055">
    <property type="protein sequence ID" value="QII10329.1"/>
    <property type="molecule type" value="Genomic_DNA"/>
</dbReference>
<dbReference type="AlphaFoldDB" id="A0A2C9CD97"/>
<name>A0A2C9CD97_KUEST</name>
<accession>A0A2C9CD97</accession>
<keyword evidence="6" id="KW-0460">Magnesium</keyword>
<dbReference type="Pfam" id="PF01850">
    <property type="entry name" value="PIN"/>
    <property type="match status" value="1"/>
</dbReference>
<dbReference type="Proteomes" id="UP000221734">
    <property type="component" value="Chromosome Kuenenia_stuttgartiensis_MBR1"/>
</dbReference>
<evidence type="ECO:0000313" key="9">
    <source>
        <dbReference type="EMBL" id="QII10329.1"/>
    </source>
</evidence>
<keyword evidence="2" id="KW-1277">Toxin-antitoxin system</keyword>
<dbReference type="KEGG" id="kst:KSMBR1_1338"/>
<dbReference type="Gene3D" id="3.40.50.1010">
    <property type="entry name" value="5'-nuclease"/>
    <property type="match status" value="1"/>
</dbReference>
<dbReference type="InterPro" id="IPR002716">
    <property type="entry name" value="PIN_dom"/>
</dbReference>
<reference evidence="11" key="1">
    <citation type="submission" date="2017-10" db="EMBL/GenBank/DDBJ databases">
        <authorList>
            <person name="Frank J."/>
        </authorList>
    </citation>
    <scope>NUCLEOTIDE SEQUENCE [LARGE SCALE GENOMIC DNA]</scope>
</reference>
<dbReference type="GO" id="GO:0046872">
    <property type="term" value="F:metal ion binding"/>
    <property type="evidence" value="ECO:0007669"/>
    <property type="project" value="UniProtKB-KW"/>
</dbReference>
<organism evidence="10 11">
    <name type="scientific">Kuenenia stuttgartiensis</name>
    <dbReference type="NCBI Taxonomy" id="174633"/>
    <lineage>
        <taxon>Bacteria</taxon>
        <taxon>Pseudomonadati</taxon>
        <taxon>Planctomycetota</taxon>
        <taxon>Candidatus Brocadiia</taxon>
        <taxon>Candidatus Brocadiales</taxon>
        <taxon>Candidatus Brocadiaceae</taxon>
        <taxon>Candidatus Kuenenia</taxon>
    </lineage>
</organism>
<evidence type="ECO:0000256" key="1">
    <source>
        <dbReference type="ARBA" id="ARBA00001946"/>
    </source>
</evidence>
<dbReference type="InterPro" id="IPR029060">
    <property type="entry name" value="PIN-like_dom_sf"/>
</dbReference>
<dbReference type="EMBL" id="LT934425">
    <property type="protein sequence ID" value="SOH03839.1"/>
    <property type="molecule type" value="Genomic_DNA"/>
</dbReference>
<evidence type="ECO:0000256" key="7">
    <source>
        <dbReference type="ARBA" id="ARBA00038093"/>
    </source>
</evidence>
<keyword evidence="5" id="KW-0378">Hydrolase</keyword>
<dbReference type="Proteomes" id="UP000501926">
    <property type="component" value="Chromosome"/>
</dbReference>
<evidence type="ECO:0000256" key="2">
    <source>
        <dbReference type="ARBA" id="ARBA00022649"/>
    </source>
</evidence>
<feature type="domain" description="PIN" evidence="8">
    <location>
        <begin position="6"/>
        <end position="125"/>
    </location>
</feature>
<gene>
    <name evidence="9" type="ORF">KsCSTR_09500</name>
    <name evidence="10" type="ORF">KSMBR1_1338</name>
</gene>
<evidence type="ECO:0000256" key="3">
    <source>
        <dbReference type="ARBA" id="ARBA00022722"/>
    </source>
</evidence>
<proteinExistence type="inferred from homology"/>
<dbReference type="PANTHER" id="PTHR33653">
    <property type="entry name" value="RIBONUCLEASE VAPC2"/>
    <property type="match status" value="1"/>
</dbReference>
<protein>
    <submittedName>
        <fullName evidence="10">PIN domain protein</fullName>
    </submittedName>
</protein>
<dbReference type="InterPro" id="IPR050556">
    <property type="entry name" value="Type_II_TA_system_RNase"/>
</dbReference>
<reference evidence="10" key="2">
    <citation type="submission" date="2017-10" db="EMBL/GenBank/DDBJ databases">
        <authorList>
            <person name="Banno H."/>
            <person name="Chua N.-H."/>
        </authorList>
    </citation>
    <scope>NUCLEOTIDE SEQUENCE [LARGE SCALE GENOMIC DNA]</scope>
    <source>
        <strain evidence="10">Kuenenia_mbr1_ru-nijmegen</strain>
    </source>
</reference>
<dbReference type="GO" id="GO:0004518">
    <property type="term" value="F:nuclease activity"/>
    <property type="evidence" value="ECO:0007669"/>
    <property type="project" value="UniProtKB-KW"/>
</dbReference>
<sequence>MRQKAVLDTSFLIEHFRKGTVQDIFINLNKYYHITFSAIVLMELLSGSFDKKEQKLIEQIKKNFTVISVSEKQWYATGDVMLKLRRDKKIDSLRIRNLLADILIAVSVRDIGAILVTKNEKDFKLINEVLDFRYLAV</sequence>
<comment type="cofactor">
    <cofactor evidence="1">
        <name>Mg(2+)</name>
        <dbReference type="ChEBI" id="CHEBI:18420"/>
    </cofactor>
</comment>
<evidence type="ECO:0000256" key="4">
    <source>
        <dbReference type="ARBA" id="ARBA00022723"/>
    </source>
</evidence>
<keyword evidence="3" id="KW-0540">Nuclease</keyword>
<evidence type="ECO:0000256" key="6">
    <source>
        <dbReference type="ARBA" id="ARBA00022842"/>
    </source>
</evidence>
<comment type="similarity">
    <text evidence="7">Belongs to the PINc/VapC protein family.</text>
</comment>
<reference evidence="9 12" key="3">
    <citation type="submission" date="2020-02" db="EMBL/GenBank/DDBJ databases">
        <title>Newly sequenced genome of strain CSTR1 showed variability in Candidatus Kuenenia stuttgartiensis genomes.</title>
        <authorList>
            <person name="Ding C."/>
            <person name="Adrian L."/>
        </authorList>
    </citation>
    <scope>NUCLEOTIDE SEQUENCE [LARGE SCALE GENOMIC DNA]</scope>
    <source>
        <strain evidence="9 12">CSTR1</strain>
    </source>
</reference>
<evidence type="ECO:0000259" key="8">
    <source>
        <dbReference type="Pfam" id="PF01850"/>
    </source>
</evidence>
<keyword evidence="4" id="KW-0479">Metal-binding</keyword>